<reference evidence="2" key="1">
    <citation type="submission" date="2018-11" db="EMBL/GenBank/DDBJ databases">
        <authorList>
            <consortium name="Pathogen Informatics"/>
        </authorList>
    </citation>
    <scope>NUCLEOTIDE SEQUENCE</scope>
</reference>
<evidence type="ECO:0000313" key="3">
    <source>
        <dbReference type="Proteomes" id="UP000784294"/>
    </source>
</evidence>
<comment type="caution">
    <text evidence="2">The sequence shown here is derived from an EMBL/GenBank/DDBJ whole genome shotgun (WGS) entry which is preliminary data.</text>
</comment>
<gene>
    <name evidence="2" type="ORF">PXEA_LOCUS17043</name>
</gene>
<evidence type="ECO:0000313" key="2">
    <source>
        <dbReference type="EMBL" id="VEL23603.1"/>
    </source>
</evidence>
<dbReference type="AlphaFoldDB" id="A0A3S5CI86"/>
<name>A0A3S5CI86_9PLAT</name>
<dbReference type="EMBL" id="CAAALY010062828">
    <property type="protein sequence ID" value="VEL23603.1"/>
    <property type="molecule type" value="Genomic_DNA"/>
</dbReference>
<proteinExistence type="predicted"/>
<dbReference type="Proteomes" id="UP000784294">
    <property type="component" value="Unassembled WGS sequence"/>
</dbReference>
<keyword evidence="3" id="KW-1185">Reference proteome</keyword>
<evidence type="ECO:0000256" key="1">
    <source>
        <dbReference type="SAM" id="MobiDB-lite"/>
    </source>
</evidence>
<accession>A0A3S5CI86</accession>
<protein>
    <submittedName>
        <fullName evidence="2">Uncharacterized protein</fullName>
    </submittedName>
</protein>
<organism evidence="2 3">
    <name type="scientific">Protopolystoma xenopodis</name>
    <dbReference type="NCBI Taxonomy" id="117903"/>
    <lineage>
        <taxon>Eukaryota</taxon>
        <taxon>Metazoa</taxon>
        <taxon>Spiralia</taxon>
        <taxon>Lophotrochozoa</taxon>
        <taxon>Platyhelminthes</taxon>
        <taxon>Monogenea</taxon>
        <taxon>Polyopisthocotylea</taxon>
        <taxon>Polystomatidea</taxon>
        <taxon>Polystomatidae</taxon>
        <taxon>Protopolystoma</taxon>
    </lineage>
</organism>
<feature type="region of interest" description="Disordered" evidence="1">
    <location>
        <begin position="1"/>
        <end position="60"/>
    </location>
</feature>
<sequence>MPAPRRFDSSSLLPRPLHPGAGVPAATVTSSDGDGLCRSPPSTRLAGPIALPDTSPPHIDTARAARPARTIPIPLASPSTSPPPPDPAVCIHTHTDAVMHKQTGTESECLEASSLSDTGWSWRGEGSQLMVLGGGCVVAEISQSACRDSRASVGKSVALIGRGHCPCSARGVSCAQRQLIAGLVCSALTEASRHGPIGSGPNDVVHGLASLAYSQAVTSILRRPDGCLGRSGSAERRRRARDGVVSSLMQVVCVPNGALAEDEEGIVAGDDELAGIL</sequence>